<comment type="caution">
    <text evidence="8">The sequence shown here is derived from an EMBL/GenBank/DDBJ whole genome shotgun (WGS) entry which is preliminary data.</text>
</comment>
<evidence type="ECO:0000313" key="8">
    <source>
        <dbReference type="EMBL" id="GLC32330.1"/>
    </source>
</evidence>
<comment type="subcellular location">
    <subcellularLocation>
        <location evidence="5">Secreted</location>
    </subcellularLocation>
    <subcellularLocation>
        <location evidence="5">Bacterial flagellum</location>
    </subcellularLocation>
</comment>
<keyword evidence="8" id="KW-0969">Cilium</keyword>
<evidence type="ECO:0000259" key="6">
    <source>
        <dbReference type="Pfam" id="PF02465"/>
    </source>
</evidence>
<comment type="similarity">
    <text evidence="1 5">Belongs to the FliD family.</text>
</comment>
<dbReference type="Pfam" id="PF07195">
    <property type="entry name" value="FliD_C"/>
    <property type="match status" value="1"/>
</dbReference>
<accession>A0ABQ5NAU7</accession>
<dbReference type="InterPro" id="IPR040026">
    <property type="entry name" value="FliD"/>
</dbReference>
<reference evidence="8 9" key="1">
    <citation type="journal article" date="2024" name="Int. J. Syst. Evol. Microbiol.">
        <title>Clostridium omnivorum sp. nov., isolated from anoxic soil under the treatment of reductive soil disinfestation.</title>
        <authorList>
            <person name="Ueki A."/>
            <person name="Tonouchi A."/>
            <person name="Kaku N."/>
            <person name="Honma S."/>
            <person name="Ueki K."/>
        </authorList>
    </citation>
    <scope>NUCLEOTIDE SEQUENCE [LARGE SCALE GENOMIC DNA]</scope>
    <source>
        <strain evidence="8 9">E14</strain>
    </source>
</reference>
<dbReference type="PANTHER" id="PTHR30288">
    <property type="entry name" value="FLAGELLAR CAP/ASSEMBLY PROTEIN FLID"/>
    <property type="match status" value="1"/>
</dbReference>
<keyword evidence="3 5" id="KW-0175">Coiled coil</keyword>
<feature type="domain" description="Flagellar hook-associated protein 2 C-terminal" evidence="7">
    <location>
        <begin position="373"/>
        <end position="652"/>
    </location>
</feature>
<evidence type="ECO:0000256" key="2">
    <source>
        <dbReference type="ARBA" id="ARBA00011255"/>
    </source>
</evidence>
<name>A0ABQ5NAU7_9CLOT</name>
<keyword evidence="8" id="KW-0282">Flagellum</keyword>
<keyword evidence="8" id="KW-0966">Cell projection</keyword>
<dbReference type="InterPro" id="IPR010809">
    <property type="entry name" value="FliD_C"/>
</dbReference>
<feature type="coiled-coil region" evidence="5">
    <location>
        <begin position="633"/>
        <end position="663"/>
    </location>
</feature>
<dbReference type="InterPro" id="IPR003481">
    <property type="entry name" value="FliD_N"/>
</dbReference>
<evidence type="ECO:0000313" key="9">
    <source>
        <dbReference type="Proteomes" id="UP001208567"/>
    </source>
</evidence>
<evidence type="ECO:0000259" key="7">
    <source>
        <dbReference type="Pfam" id="PF07195"/>
    </source>
</evidence>
<evidence type="ECO:0000256" key="4">
    <source>
        <dbReference type="ARBA" id="ARBA00023143"/>
    </source>
</evidence>
<dbReference type="RefSeq" id="WP_264851632.1">
    <property type="nucleotide sequence ID" value="NZ_BRXR01000001.1"/>
</dbReference>
<comment type="function">
    <text evidence="5">Required for morphogenesis and for the elongation of the flagellar filament by facilitating polymerization of the flagellin monomers at the tip of growing filament. Forms a capping structure, which prevents flagellin subunits (transported through the central channel of the flagellum) from leaking out without polymerization at the distal end.</text>
</comment>
<keyword evidence="4 5" id="KW-0975">Bacterial flagellum</keyword>
<proteinExistence type="inferred from homology"/>
<dbReference type="EMBL" id="BRXR01000001">
    <property type="protein sequence ID" value="GLC32330.1"/>
    <property type="molecule type" value="Genomic_DNA"/>
</dbReference>
<comment type="subunit">
    <text evidence="2 5">Homopentamer.</text>
</comment>
<organism evidence="8 9">
    <name type="scientific">Clostridium omnivorum</name>
    <dbReference type="NCBI Taxonomy" id="1604902"/>
    <lineage>
        <taxon>Bacteria</taxon>
        <taxon>Bacillati</taxon>
        <taxon>Bacillota</taxon>
        <taxon>Clostridia</taxon>
        <taxon>Eubacteriales</taxon>
        <taxon>Clostridiaceae</taxon>
        <taxon>Clostridium</taxon>
    </lineage>
</organism>
<dbReference type="PANTHER" id="PTHR30288:SF0">
    <property type="entry name" value="FLAGELLAR HOOK-ASSOCIATED PROTEIN 2"/>
    <property type="match status" value="1"/>
</dbReference>
<sequence>MSDISGSYSTPSGMTGAGGGQMLRITGMATGLDVDGMVKKMMLAEQTKLDKVKQAQQLIAWRQQAYQDIIKDIKDLQNSFFDPLTPANNLLSTTNYNSLIASSTNATAINATAQTGAATGTYTINVTQIAQSAALVSNSSLNSQFKVTDPANWGGAGKSITFSVDGVDASPIDLSGFTPSGDNSKDLPNLAAYINNQISKNTSLNGKVSASYVQDANGNNIIKFSPLSTSAIQITSTGVSDITTLNTNFVSASGNMKLTSLDSTLNTNLNLNLNYNGKDITVNLDNSAAGKNGTATINDLITAVKTATGGQVTGSFDDMTGKFTLQTVNTGSNTSLSITGNSLTAALGFSGNQSKQGLDAIVQITAPGASSPTTVTENSNNFTLNNMTYSLNSTGNSSISVDNNTQGVHDKIKTFLDKYNAIIDKIQTKLNEKKNSDYPPLTDTQKSTMKDSDITAWNTKAQQGILRNDNNLQKLLSDLRSAFVSPVTDATGKNVSSVYFGSYGSGAIGIDTPSGASTATDGDKISISDDSKLNNVILNHGDDLIKLFTNVATDSNGKQIFNQSGIFQRMNTILQSNVGYTGTTFNNAILTKYANVQDDFSINGGAGTNTLPDQIYYKQLMITKMAAAMTTKQEQYYKQFSQLETAMNNLNAQQAQLSQLTSG</sequence>
<protein>
    <recommendedName>
        <fullName evidence="5">Flagellar hook-associated protein 2</fullName>
        <shortName evidence="5">HAP2</shortName>
    </recommendedName>
    <alternativeName>
        <fullName evidence="5">Flagellar cap protein</fullName>
    </alternativeName>
</protein>
<dbReference type="Pfam" id="PF02465">
    <property type="entry name" value="FliD_N"/>
    <property type="match status" value="1"/>
</dbReference>
<feature type="domain" description="Flagellar hook-associated protein 2 N-terminal" evidence="6">
    <location>
        <begin position="30"/>
        <end position="132"/>
    </location>
</feature>
<evidence type="ECO:0000256" key="1">
    <source>
        <dbReference type="ARBA" id="ARBA00009764"/>
    </source>
</evidence>
<keyword evidence="5" id="KW-0964">Secreted</keyword>
<evidence type="ECO:0000256" key="3">
    <source>
        <dbReference type="ARBA" id="ARBA00023054"/>
    </source>
</evidence>
<gene>
    <name evidence="8" type="primary">fliD</name>
    <name evidence="8" type="ORF">bsdE14_37400</name>
</gene>
<dbReference type="Proteomes" id="UP001208567">
    <property type="component" value="Unassembled WGS sequence"/>
</dbReference>
<evidence type="ECO:0000256" key="5">
    <source>
        <dbReference type="RuleBase" id="RU362066"/>
    </source>
</evidence>
<keyword evidence="9" id="KW-1185">Reference proteome</keyword>